<dbReference type="SMART" id="SM00091">
    <property type="entry name" value="PAS"/>
    <property type="match status" value="1"/>
</dbReference>
<dbReference type="Pfam" id="PF00563">
    <property type="entry name" value="EAL"/>
    <property type="match status" value="1"/>
</dbReference>
<dbReference type="InterPro" id="IPR035919">
    <property type="entry name" value="EAL_sf"/>
</dbReference>
<dbReference type="Pfam" id="PF13426">
    <property type="entry name" value="PAS_9"/>
    <property type="match status" value="1"/>
</dbReference>
<protein>
    <recommendedName>
        <fullName evidence="6">Diguanylate cyclase/phosphodiesterase with PAS/PAC sensor(S)</fullName>
    </recommendedName>
</protein>
<dbReference type="PROSITE" id="PS50883">
    <property type="entry name" value="EAL"/>
    <property type="match status" value="1"/>
</dbReference>
<feature type="domain" description="EAL" evidence="2">
    <location>
        <begin position="299"/>
        <end position="553"/>
    </location>
</feature>
<dbReference type="CDD" id="cd00130">
    <property type="entry name" value="PAS"/>
    <property type="match status" value="1"/>
</dbReference>
<gene>
    <name evidence="4" type="ORF">DESUT3_08280</name>
</gene>
<dbReference type="InterPro" id="IPR000160">
    <property type="entry name" value="GGDEF_dom"/>
</dbReference>
<dbReference type="RefSeq" id="WP_221251206.1">
    <property type="nucleotide sequence ID" value="NZ_AP024355.1"/>
</dbReference>
<dbReference type="InterPro" id="IPR035965">
    <property type="entry name" value="PAS-like_dom_sf"/>
</dbReference>
<accession>A0ABN6DW72</accession>
<dbReference type="EMBL" id="AP024355">
    <property type="protein sequence ID" value="BCR03759.1"/>
    <property type="molecule type" value="Genomic_DNA"/>
</dbReference>
<proteinExistence type="predicted"/>
<dbReference type="InterPro" id="IPR052155">
    <property type="entry name" value="Biofilm_reg_signaling"/>
</dbReference>
<evidence type="ECO:0000313" key="5">
    <source>
        <dbReference type="Proteomes" id="UP001319827"/>
    </source>
</evidence>
<dbReference type="PROSITE" id="PS50887">
    <property type="entry name" value="GGDEF"/>
    <property type="match status" value="1"/>
</dbReference>
<dbReference type="SUPFAM" id="SSF55785">
    <property type="entry name" value="PYP-like sensor domain (PAS domain)"/>
    <property type="match status" value="1"/>
</dbReference>
<feature type="domain" description="GGDEF" evidence="3">
    <location>
        <begin position="157"/>
        <end position="290"/>
    </location>
</feature>
<reference evidence="4 5" key="1">
    <citation type="journal article" date="2016" name="C (Basel)">
        <title>Selective Growth of and Electricity Production by Marine Exoelectrogenic Bacteria in Self-Aggregated Hydrogel of Microbially Reduced Graphene Oxide.</title>
        <authorList>
            <person name="Yoshida N."/>
            <person name="Goto Y."/>
            <person name="Miyata Y."/>
        </authorList>
    </citation>
    <scope>NUCLEOTIDE SEQUENCE [LARGE SCALE GENOMIC DNA]</scope>
    <source>
        <strain evidence="4 5">NIT-T3</strain>
    </source>
</reference>
<evidence type="ECO:0008006" key="6">
    <source>
        <dbReference type="Google" id="ProtNLM"/>
    </source>
</evidence>
<dbReference type="SUPFAM" id="SSF141868">
    <property type="entry name" value="EAL domain-like"/>
    <property type="match status" value="1"/>
</dbReference>
<evidence type="ECO:0000313" key="4">
    <source>
        <dbReference type="EMBL" id="BCR03759.1"/>
    </source>
</evidence>
<dbReference type="Gene3D" id="3.20.20.450">
    <property type="entry name" value="EAL domain"/>
    <property type="match status" value="1"/>
</dbReference>
<evidence type="ECO:0000259" key="2">
    <source>
        <dbReference type="PROSITE" id="PS50883"/>
    </source>
</evidence>
<dbReference type="Gene3D" id="3.30.450.20">
    <property type="entry name" value="PAS domain"/>
    <property type="match status" value="1"/>
</dbReference>
<organism evidence="4 5">
    <name type="scientific">Desulfuromonas versatilis</name>
    <dbReference type="NCBI Taxonomy" id="2802975"/>
    <lineage>
        <taxon>Bacteria</taxon>
        <taxon>Pseudomonadati</taxon>
        <taxon>Thermodesulfobacteriota</taxon>
        <taxon>Desulfuromonadia</taxon>
        <taxon>Desulfuromonadales</taxon>
        <taxon>Desulfuromonadaceae</taxon>
        <taxon>Desulfuromonas</taxon>
    </lineage>
</organism>
<evidence type="ECO:0000259" key="3">
    <source>
        <dbReference type="PROSITE" id="PS50887"/>
    </source>
</evidence>
<dbReference type="InterPro" id="IPR029787">
    <property type="entry name" value="Nucleotide_cyclase"/>
</dbReference>
<dbReference type="NCBIfam" id="TIGR00229">
    <property type="entry name" value="sensory_box"/>
    <property type="match status" value="1"/>
</dbReference>
<dbReference type="Proteomes" id="UP001319827">
    <property type="component" value="Chromosome"/>
</dbReference>
<evidence type="ECO:0000259" key="1">
    <source>
        <dbReference type="PROSITE" id="PS50112"/>
    </source>
</evidence>
<dbReference type="Gene3D" id="3.30.70.270">
    <property type="match status" value="1"/>
</dbReference>
<dbReference type="SMART" id="SM00267">
    <property type="entry name" value="GGDEF"/>
    <property type="match status" value="1"/>
</dbReference>
<dbReference type="NCBIfam" id="TIGR00254">
    <property type="entry name" value="GGDEF"/>
    <property type="match status" value="1"/>
</dbReference>
<dbReference type="SMART" id="SM00052">
    <property type="entry name" value="EAL"/>
    <property type="match status" value="1"/>
</dbReference>
<dbReference type="CDD" id="cd01948">
    <property type="entry name" value="EAL"/>
    <property type="match status" value="1"/>
</dbReference>
<keyword evidence="5" id="KW-1185">Reference proteome</keyword>
<feature type="domain" description="PAS" evidence="1">
    <location>
        <begin position="1"/>
        <end position="54"/>
    </location>
</feature>
<sequence length="563" mass="63249">MGFENFFENAVQCMLLISADERILRVNSAAEELLARSADTLVGQAVVDLLPEEDLQRWKILRQPDDAGAGNRFRFDLDCLRGDGRPVSVRLSLQPGPEDPGEGRSYVITLEDRSALQRMESRLEYLTHFDPLTGLANRGLFRDRLGHALAKACRQKQHLALLLLNINRFRSVNSSCGQKIGDELLKKVAARLKSCVRVTDTVARIDGGRFAILLEDLHSNEPVSPVLRKIMQVLGVHFLIEDQEFFLKFGVGIAFYPEDAEDPEALLRNAETAMCRAREEGRNWYQYYTQEMNAHARERLRLESSLHRALERGEFELYYQPKLEVASGRVVGFEALLRWNHPQCGRIGPGDFIPLLEETGLIHPVGRWVLWEACRQAVLWRRSGREALRMAVNISARQFMDREFIGLLEHALMETGMDPADLELELTESALMKASPETSRALEAIAALGVRIAIDDFGTGYASMEYLKRFPVRSLKIDRGFIGGIVDNPSDAAITLAILTLARSLELDLVAEGVESPEQLELLHSWGCGEVQGFLFAAPGPAVDFDSWSVKDWLCPTPPTLLH</sequence>
<dbReference type="CDD" id="cd01949">
    <property type="entry name" value="GGDEF"/>
    <property type="match status" value="1"/>
</dbReference>
<dbReference type="SUPFAM" id="SSF55073">
    <property type="entry name" value="Nucleotide cyclase"/>
    <property type="match status" value="1"/>
</dbReference>
<dbReference type="Pfam" id="PF00990">
    <property type="entry name" value="GGDEF"/>
    <property type="match status" value="1"/>
</dbReference>
<dbReference type="InterPro" id="IPR001633">
    <property type="entry name" value="EAL_dom"/>
</dbReference>
<dbReference type="PANTHER" id="PTHR44757">
    <property type="entry name" value="DIGUANYLATE CYCLASE DGCP"/>
    <property type="match status" value="1"/>
</dbReference>
<dbReference type="PANTHER" id="PTHR44757:SF2">
    <property type="entry name" value="BIOFILM ARCHITECTURE MAINTENANCE PROTEIN MBAA"/>
    <property type="match status" value="1"/>
</dbReference>
<dbReference type="InterPro" id="IPR000014">
    <property type="entry name" value="PAS"/>
</dbReference>
<dbReference type="InterPro" id="IPR043128">
    <property type="entry name" value="Rev_trsase/Diguanyl_cyclase"/>
</dbReference>
<dbReference type="PROSITE" id="PS50112">
    <property type="entry name" value="PAS"/>
    <property type="match status" value="1"/>
</dbReference>
<reference evidence="4 5" key="2">
    <citation type="journal article" date="2021" name="Int. J. Syst. Evol. Microbiol.">
        <title>Isolation and Polyphasic Characterization of Desulfuromonas versatilis sp. Nov., an Electrogenic Bacteria Capable of Versatile Metabolism Isolated from a Graphene Oxide-Reducing Enrichment Culture.</title>
        <authorList>
            <person name="Xie L."/>
            <person name="Yoshida N."/>
            <person name="Ishii S."/>
            <person name="Meng L."/>
        </authorList>
    </citation>
    <scope>NUCLEOTIDE SEQUENCE [LARGE SCALE GENOMIC DNA]</scope>
    <source>
        <strain evidence="4 5">NIT-T3</strain>
    </source>
</reference>
<name>A0ABN6DW72_9BACT</name>